<protein>
    <submittedName>
        <fullName evidence="3">Response regulator</fullName>
    </submittedName>
</protein>
<dbReference type="InterPro" id="IPR001789">
    <property type="entry name" value="Sig_transdc_resp-reg_receiver"/>
</dbReference>
<dbReference type="Gene3D" id="3.40.50.2300">
    <property type="match status" value="1"/>
</dbReference>
<name>A0A0C5WQK2_9GAMM</name>
<evidence type="ECO:0000256" key="1">
    <source>
        <dbReference type="PROSITE-ProRule" id="PRU00169"/>
    </source>
</evidence>
<evidence type="ECO:0000259" key="2">
    <source>
        <dbReference type="PROSITE" id="PS50110"/>
    </source>
</evidence>
<dbReference type="STRING" id="658445.H744_2c2785"/>
<dbReference type="HOGENOM" id="CLU_055989_0_0_6"/>
<dbReference type="PROSITE" id="PS50110">
    <property type="entry name" value="RESPONSE_REGULATORY"/>
    <property type="match status" value="1"/>
</dbReference>
<feature type="modified residue" description="4-aspartylphosphate" evidence="1">
    <location>
        <position position="80"/>
    </location>
</feature>
<dbReference type="InterPro" id="IPR011006">
    <property type="entry name" value="CheY-like_superfamily"/>
</dbReference>
<keyword evidence="1" id="KW-0597">Phosphoprotein</keyword>
<dbReference type="KEGG" id="pgb:H744_2c2785"/>
<dbReference type="InterPro" id="IPR052048">
    <property type="entry name" value="ST_Response_Regulator"/>
</dbReference>
<evidence type="ECO:0000313" key="4">
    <source>
        <dbReference type="Proteomes" id="UP000032303"/>
    </source>
</evidence>
<reference evidence="3 4" key="1">
    <citation type="submission" date="2013-05" db="EMBL/GenBank/DDBJ databases">
        <title>Complete genome sequence of the lipase-producing bacterium Photobacterium gaetbulicola Gung47.</title>
        <authorList>
            <person name="Kim Y.-O."/>
        </authorList>
    </citation>
    <scope>NUCLEOTIDE SEQUENCE [LARGE SCALE GENOMIC DNA]</scope>
    <source>
        <strain evidence="3 4">Gung47</strain>
    </source>
</reference>
<proteinExistence type="predicted"/>
<dbReference type="SMART" id="SM00448">
    <property type="entry name" value="REC"/>
    <property type="match status" value="1"/>
</dbReference>
<dbReference type="PANTHER" id="PTHR43228:SF1">
    <property type="entry name" value="TWO-COMPONENT RESPONSE REGULATOR ARR22"/>
    <property type="match status" value="1"/>
</dbReference>
<dbReference type="PANTHER" id="PTHR43228">
    <property type="entry name" value="TWO-COMPONENT RESPONSE REGULATOR"/>
    <property type="match status" value="1"/>
</dbReference>
<dbReference type="EMBL" id="CP005974">
    <property type="protein sequence ID" value="AJR09438.1"/>
    <property type="molecule type" value="Genomic_DNA"/>
</dbReference>
<gene>
    <name evidence="3" type="ORF">H744_2c2785</name>
</gene>
<feature type="domain" description="Response regulatory" evidence="2">
    <location>
        <begin position="31"/>
        <end position="145"/>
    </location>
</feature>
<dbReference type="Gene3D" id="3.60.40.10">
    <property type="entry name" value="PPM-type phosphatase domain"/>
    <property type="match status" value="1"/>
</dbReference>
<dbReference type="PATRIC" id="fig|658445.3.peg.4827"/>
<keyword evidence="4" id="KW-1185">Reference proteome</keyword>
<dbReference type="SUPFAM" id="SSF52172">
    <property type="entry name" value="CheY-like"/>
    <property type="match status" value="1"/>
</dbReference>
<accession>A0A0C5WQK2</accession>
<dbReference type="GO" id="GO:0000160">
    <property type="term" value="P:phosphorelay signal transduction system"/>
    <property type="evidence" value="ECO:0007669"/>
    <property type="project" value="InterPro"/>
</dbReference>
<dbReference type="Proteomes" id="UP000032303">
    <property type="component" value="Chromosome 2"/>
</dbReference>
<evidence type="ECO:0000313" key="3">
    <source>
        <dbReference type="EMBL" id="AJR09438.1"/>
    </source>
</evidence>
<dbReference type="Pfam" id="PF00072">
    <property type="entry name" value="Response_reg"/>
    <property type="match status" value="1"/>
</dbReference>
<dbReference type="AlphaFoldDB" id="A0A0C5WQK2"/>
<organism evidence="3 4">
    <name type="scientific">Photobacterium gaetbulicola Gung47</name>
    <dbReference type="NCBI Taxonomy" id="658445"/>
    <lineage>
        <taxon>Bacteria</taxon>
        <taxon>Pseudomonadati</taxon>
        <taxon>Pseudomonadota</taxon>
        <taxon>Gammaproteobacteria</taxon>
        <taxon>Vibrionales</taxon>
        <taxon>Vibrionaceae</taxon>
        <taxon>Photobacterium</taxon>
    </lineage>
</organism>
<dbReference type="InterPro" id="IPR036457">
    <property type="entry name" value="PPM-type-like_dom_sf"/>
</dbReference>
<sequence>MSTHSQSDGTLGAKHHYHSSAREQALLEEKDVLIVEDDPVFRTMLTGFLSSQGCRVREAENGLEGLKALREGMPDILLCDLAMPVLTGMEFVEEVSLQYPMVPIIVISGTGNMSDVAAALRHGVKDFLIKPLDNIMVLKAAILSVLKTEDSVTHNQGFSSQWVDLEDETVVDEELEWHIEELKANPRAARELLIGLMPETESSLGDWQLTYCVLQATDVQPVLLDYTWLIDGRLAFYLVDSATGGDNGTATTLLIRAFFNDYLRTRMSDQNSLSGLITLIEKGMRNSGYASPIKAIFGIFDVTDRTLNVASAGLTARLQTSDGEQVVKAQPWLGNQASKNDSVSLKLADSGGRLSLSEIGSASFSLTFKRKAKS</sequence>